<dbReference type="PROSITE" id="PS00397">
    <property type="entry name" value="RECOMBINASES_1"/>
    <property type="match status" value="1"/>
</dbReference>
<sequence>MNDLQVAIYARVSSEQQSETKTIDSQVSELRAYVSTLGLSLPREHEFIDNGYSGATLIRPALEQLRDVAAAGGIDRLYVLCPDRFARNYAHQVLLLEEFLRAGVEVNFLNREVGQTPEDQLLLQVQGMISEYERAKIMERSRRGKRHAAQAGMVSVLSGAPYGYRYIGKHEGAGEARFDILLEEARVVRQVFAWVGHDRCSIGEVCRRLTAAKEQTRTGKTVWDRATVWDMLKNPAYKGMAAFGKTSVEPLRPRLRAQRGRPMQPKRAVSTQDVPREQWLSIPVPALVSEELFESVQEQLQENRQRARIGERGARYLLQGLLVCGCCGYAYYGKPISPSARKGHPRSYAYYRCIGSDAYRFGGVRLCWNKQLRTDLVDEAVWQEVCQLLEDPARLEHEYRQQLQTADMAPELKGLQTSLGRLRQGIARLIDSYAEGTIDKAEFDPRITRMRERVRQLEAHIRQIQDQESLEQELQLIIGRLETFATKVSEGLSQADWLTRREMIRTLVKRVEIHEEQVNVIFRIDPTPPSNLSGARTQSLQHCRRRVLTRTSEYDAGRAGKSANGTFSQSENRKRVACEFCKIRG</sequence>
<dbReference type="GO" id="GO:0003677">
    <property type="term" value="F:DNA binding"/>
    <property type="evidence" value="ECO:0007669"/>
    <property type="project" value="UniProtKB-KW"/>
</dbReference>
<dbReference type="Gene3D" id="3.90.1750.20">
    <property type="entry name" value="Putative Large Serine Recombinase, Chain B, Domain 2"/>
    <property type="match status" value="1"/>
</dbReference>
<protein>
    <submittedName>
        <fullName evidence="8">DNA recombinase</fullName>
    </submittedName>
</protein>
<name>A0A8J3I7I2_9CHLR</name>
<dbReference type="Gene3D" id="3.40.50.1390">
    <property type="entry name" value="Resolvase, N-terminal catalytic domain"/>
    <property type="match status" value="1"/>
</dbReference>
<evidence type="ECO:0000259" key="6">
    <source>
        <dbReference type="PROSITE" id="PS51736"/>
    </source>
</evidence>
<dbReference type="AlphaFoldDB" id="A0A8J3I7I2"/>
<dbReference type="InterPro" id="IPR036162">
    <property type="entry name" value="Resolvase-like_N_sf"/>
</dbReference>
<keyword evidence="3" id="KW-0233">DNA recombination</keyword>
<feature type="domain" description="Resolvase/invertase-type recombinase catalytic" evidence="6">
    <location>
        <begin position="5"/>
        <end position="152"/>
    </location>
</feature>
<keyword evidence="9" id="KW-1185">Reference proteome</keyword>
<dbReference type="InterPro" id="IPR038109">
    <property type="entry name" value="DNA_bind_recomb_sf"/>
</dbReference>
<dbReference type="EMBL" id="BNJF01000003">
    <property type="protein sequence ID" value="GHO47238.1"/>
    <property type="molecule type" value="Genomic_DNA"/>
</dbReference>
<dbReference type="PANTHER" id="PTHR30461">
    <property type="entry name" value="DNA-INVERTASE FROM LAMBDOID PROPHAGE"/>
    <property type="match status" value="1"/>
</dbReference>
<dbReference type="InterPro" id="IPR006119">
    <property type="entry name" value="Resolv_N"/>
</dbReference>
<dbReference type="GO" id="GO:0015074">
    <property type="term" value="P:DNA integration"/>
    <property type="evidence" value="ECO:0007669"/>
    <property type="project" value="UniProtKB-KW"/>
</dbReference>
<dbReference type="PROSITE" id="PS51736">
    <property type="entry name" value="RECOMBINASES_3"/>
    <property type="match status" value="1"/>
</dbReference>
<dbReference type="SMART" id="SM00857">
    <property type="entry name" value="Resolvase"/>
    <property type="match status" value="1"/>
</dbReference>
<evidence type="ECO:0000256" key="4">
    <source>
        <dbReference type="PIRSR" id="PIRSR606118-50"/>
    </source>
</evidence>
<evidence type="ECO:0000313" key="8">
    <source>
        <dbReference type="EMBL" id="GHO47238.1"/>
    </source>
</evidence>
<accession>A0A8J3I7I2</accession>
<evidence type="ECO:0000256" key="3">
    <source>
        <dbReference type="ARBA" id="ARBA00023172"/>
    </source>
</evidence>
<evidence type="ECO:0000256" key="2">
    <source>
        <dbReference type="ARBA" id="ARBA00023125"/>
    </source>
</evidence>
<keyword evidence="2" id="KW-0238">DNA-binding</keyword>
<reference evidence="8" key="1">
    <citation type="submission" date="2020-10" db="EMBL/GenBank/DDBJ databases">
        <title>Taxonomic study of unclassified bacteria belonging to the class Ktedonobacteria.</title>
        <authorList>
            <person name="Yabe S."/>
            <person name="Wang C.M."/>
            <person name="Zheng Y."/>
            <person name="Sakai Y."/>
            <person name="Cavaletti L."/>
            <person name="Monciardini P."/>
            <person name="Donadio S."/>
        </authorList>
    </citation>
    <scope>NUCLEOTIDE SEQUENCE</scope>
    <source>
        <strain evidence="8">SOSP1-1</strain>
    </source>
</reference>
<feature type="domain" description="Recombinase" evidence="7">
    <location>
        <begin position="161"/>
        <end position="306"/>
    </location>
</feature>
<evidence type="ECO:0000256" key="5">
    <source>
        <dbReference type="PROSITE-ProRule" id="PRU10137"/>
    </source>
</evidence>
<evidence type="ECO:0000256" key="1">
    <source>
        <dbReference type="ARBA" id="ARBA00022908"/>
    </source>
</evidence>
<dbReference type="Pfam" id="PF07508">
    <property type="entry name" value="Recombinase"/>
    <property type="match status" value="1"/>
</dbReference>
<proteinExistence type="predicted"/>
<evidence type="ECO:0000313" key="9">
    <source>
        <dbReference type="Proteomes" id="UP000612362"/>
    </source>
</evidence>
<dbReference type="Proteomes" id="UP000612362">
    <property type="component" value="Unassembled WGS sequence"/>
</dbReference>
<dbReference type="Pfam" id="PF00239">
    <property type="entry name" value="Resolvase"/>
    <property type="match status" value="1"/>
</dbReference>
<dbReference type="InterPro" id="IPR025827">
    <property type="entry name" value="Zn_ribbon_recom_dom"/>
</dbReference>
<feature type="active site" description="O-(5'-phospho-DNA)-serine intermediate" evidence="4 5">
    <location>
        <position position="13"/>
    </location>
</feature>
<dbReference type="InterPro" id="IPR050639">
    <property type="entry name" value="SSR_resolvase"/>
</dbReference>
<dbReference type="InterPro" id="IPR011109">
    <property type="entry name" value="DNA_bind_recombinase_dom"/>
</dbReference>
<dbReference type="GO" id="GO:0000150">
    <property type="term" value="F:DNA strand exchange activity"/>
    <property type="evidence" value="ECO:0007669"/>
    <property type="project" value="InterPro"/>
</dbReference>
<dbReference type="CDD" id="cd00338">
    <property type="entry name" value="Ser_Recombinase"/>
    <property type="match status" value="1"/>
</dbReference>
<dbReference type="PANTHER" id="PTHR30461:SF23">
    <property type="entry name" value="DNA RECOMBINASE-RELATED"/>
    <property type="match status" value="1"/>
</dbReference>
<gene>
    <name evidence="8" type="ORF">KSX_54010</name>
</gene>
<comment type="caution">
    <text evidence="8">The sequence shown here is derived from an EMBL/GenBank/DDBJ whole genome shotgun (WGS) entry which is preliminary data.</text>
</comment>
<keyword evidence="1" id="KW-0229">DNA integration</keyword>
<dbReference type="RefSeq" id="WP_220196566.1">
    <property type="nucleotide sequence ID" value="NZ_BNJF01000003.1"/>
</dbReference>
<dbReference type="SUPFAM" id="SSF53041">
    <property type="entry name" value="Resolvase-like"/>
    <property type="match status" value="1"/>
</dbReference>
<organism evidence="8 9">
    <name type="scientific">Ktedonospora formicarum</name>
    <dbReference type="NCBI Taxonomy" id="2778364"/>
    <lineage>
        <taxon>Bacteria</taxon>
        <taxon>Bacillati</taxon>
        <taxon>Chloroflexota</taxon>
        <taxon>Ktedonobacteria</taxon>
        <taxon>Ktedonobacterales</taxon>
        <taxon>Ktedonobacteraceae</taxon>
        <taxon>Ktedonospora</taxon>
    </lineage>
</organism>
<evidence type="ECO:0000259" key="7">
    <source>
        <dbReference type="PROSITE" id="PS51737"/>
    </source>
</evidence>
<dbReference type="InterPro" id="IPR006118">
    <property type="entry name" value="Recombinase_CS"/>
</dbReference>
<dbReference type="PROSITE" id="PS51737">
    <property type="entry name" value="RECOMBINASE_DNA_BIND"/>
    <property type="match status" value="1"/>
</dbReference>
<dbReference type="Pfam" id="PF13408">
    <property type="entry name" value="Zn_ribbon_recom"/>
    <property type="match status" value="1"/>
</dbReference>